<keyword evidence="3" id="KW-0251">Elongation factor</keyword>
<dbReference type="Proteomes" id="UP001055149">
    <property type="component" value="Unassembled WGS sequence"/>
</dbReference>
<dbReference type="EMBL" id="BQXH01000011">
    <property type="protein sequence ID" value="GKS81671.1"/>
    <property type="molecule type" value="Genomic_DNA"/>
</dbReference>
<gene>
    <name evidence="3" type="ORF">LPAF129_13570</name>
</gene>
<evidence type="ECO:0000259" key="1">
    <source>
        <dbReference type="Pfam" id="PF07299"/>
    </source>
</evidence>
<dbReference type="InterPro" id="IPR038344">
    <property type="entry name" value="EF-G_N_sf"/>
</dbReference>
<evidence type="ECO:0000313" key="3">
    <source>
        <dbReference type="EMBL" id="GKS81671.1"/>
    </source>
</evidence>
<dbReference type="RefSeq" id="WP_244055416.1">
    <property type="nucleotide sequence ID" value="NZ_BQXH01000011.1"/>
</dbReference>
<dbReference type="InterPro" id="IPR010841">
    <property type="entry name" value="EF-G-binding_N"/>
</dbReference>
<dbReference type="InterPro" id="IPR032330">
    <property type="entry name" value="EF-G-binding_C"/>
</dbReference>
<dbReference type="Pfam" id="PF07299">
    <property type="entry name" value="EF-G-binding_N"/>
    <property type="match status" value="1"/>
</dbReference>
<organism evidence="3 4">
    <name type="scientific">Ligilactobacillus pabuli</name>
    <dbReference type="NCBI Taxonomy" id="2886039"/>
    <lineage>
        <taxon>Bacteria</taxon>
        <taxon>Bacillati</taxon>
        <taxon>Bacillota</taxon>
        <taxon>Bacilli</taxon>
        <taxon>Lactobacillales</taxon>
        <taxon>Lactobacillaceae</taxon>
        <taxon>Ligilactobacillus</taxon>
    </lineage>
</organism>
<dbReference type="CDD" id="cd16342">
    <property type="entry name" value="FusC_FusB"/>
    <property type="match status" value="1"/>
</dbReference>
<evidence type="ECO:0000313" key="4">
    <source>
        <dbReference type="Proteomes" id="UP001055149"/>
    </source>
</evidence>
<sequence length="204" mass="23568">MQTKIQPDQYMYLKSMIYNLIHNYESVNDYRTIDAIQTMAATEIKALLPFSAEEVTKIIDFVTDIRLRRRAANQFLETFKEHVAPFKEPTQKQVEKVFRKTKKLKVPKFNQLDLRDYTYIGWNDLGTQKKFLLYYDEQEKLSGVVGSVSPNAIKGFCSICHQEANVVMFMALTNKGSEGRYTKKATISALTADNVTNDYIAKNH</sequence>
<keyword evidence="3" id="KW-0648">Protein biosynthesis</keyword>
<evidence type="ECO:0000259" key="2">
    <source>
        <dbReference type="Pfam" id="PF16571"/>
    </source>
</evidence>
<feature type="domain" description="Elongation factor G-binding protein N-terminal" evidence="1">
    <location>
        <begin position="5"/>
        <end position="87"/>
    </location>
</feature>
<comment type="caution">
    <text evidence="3">The sequence shown here is derived from an EMBL/GenBank/DDBJ whole genome shotgun (WGS) entry which is preliminary data.</text>
</comment>
<feature type="domain" description="Elongation factor G-binding protein C-terminal treble-clef zinc-finger" evidence="2">
    <location>
        <begin position="99"/>
        <end position="182"/>
    </location>
</feature>
<accession>A0ABQ5JM90</accession>
<keyword evidence="4" id="KW-1185">Reference proteome</keyword>
<name>A0ABQ5JM90_9LACO</name>
<protein>
    <submittedName>
        <fullName evidence="3">Elongation factor G-binding protein</fullName>
    </submittedName>
</protein>
<dbReference type="GO" id="GO:0003746">
    <property type="term" value="F:translation elongation factor activity"/>
    <property type="evidence" value="ECO:0007669"/>
    <property type="project" value="UniProtKB-KW"/>
</dbReference>
<reference evidence="3" key="1">
    <citation type="journal article" date="2022" name="Int. J. Syst. Evol. Microbiol.">
        <title>A novel species of lactic acid bacteria, Ligilactobacillus pabuli sp. nov., isolated from alfalfa silage.</title>
        <authorList>
            <person name="Tohno M."/>
            <person name="Tanizawa Y."/>
            <person name="Sawada H."/>
            <person name="Sakamoto M."/>
            <person name="Ohkuma M."/>
            <person name="Kobayashi H."/>
        </authorList>
    </citation>
    <scope>NUCLEOTIDE SEQUENCE</scope>
    <source>
        <strain evidence="3">AF129</strain>
    </source>
</reference>
<dbReference type="Gene3D" id="1.20.1280.250">
    <property type="match status" value="1"/>
</dbReference>
<proteinExistence type="predicted"/>
<dbReference type="Pfam" id="PF16571">
    <property type="entry name" value="FBP_C"/>
    <property type="match status" value="1"/>
</dbReference>